<organism evidence="2 3">
    <name type="scientific">Cymbomonas tetramitiformis</name>
    <dbReference type="NCBI Taxonomy" id="36881"/>
    <lineage>
        <taxon>Eukaryota</taxon>
        <taxon>Viridiplantae</taxon>
        <taxon>Chlorophyta</taxon>
        <taxon>Pyramimonadophyceae</taxon>
        <taxon>Pyramimonadales</taxon>
        <taxon>Pyramimonadaceae</taxon>
        <taxon>Cymbomonas</taxon>
    </lineage>
</organism>
<dbReference type="GO" id="GO:0005829">
    <property type="term" value="C:cytosol"/>
    <property type="evidence" value="ECO:0007669"/>
    <property type="project" value="TreeGrafter"/>
</dbReference>
<gene>
    <name evidence="2" type="ORF">CYMTET_29030</name>
</gene>
<feature type="domain" description="NADP-dependent oxidoreductase" evidence="1">
    <location>
        <begin position="3"/>
        <end position="80"/>
    </location>
</feature>
<evidence type="ECO:0000259" key="1">
    <source>
        <dbReference type="Pfam" id="PF00248"/>
    </source>
</evidence>
<evidence type="ECO:0000313" key="2">
    <source>
        <dbReference type="EMBL" id="KAK3262095.1"/>
    </source>
</evidence>
<dbReference type="Proteomes" id="UP001190700">
    <property type="component" value="Unassembled WGS sequence"/>
</dbReference>
<dbReference type="SUPFAM" id="SSF51430">
    <property type="entry name" value="NAD(P)-linked oxidoreductase"/>
    <property type="match status" value="1"/>
</dbReference>
<proteinExistence type="predicted"/>
<feature type="non-terminal residue" evidence="2">
    <location>
        <position position="1"/>
    </location>
</feature>
<dbReference type="AlphaFoldDB" id="A0AAE0FMA1"/>
<dbReference type="GO" id="GO:0016491">
    <property type="term" value="F:oxidoreductase activity"/>
    <property type="evidence" value="ECO:0007669"/>
    <property type="project" value="InterPro"/>
</dbReference>
<evidence type="ECO:0000313" key="3">
    <source>
        <dbReference type="Proteomes" id="UP001190700"/>
    </source>
</evidence>
<reference evidence="2 3" key="1">
    <citation type="journal article" date="2015" name="Genome Biol. Evol.">
        <title>Comparative Genomics of a Bacterivorous Green Alga Reveals Evolutionary Causalities and Consequences of Phago-Mixotrophic Mode of Nutrition.</title>
        <authorList>
            <person name="Burns J.A."/>
            <person name="Paasch A."/>
            <person name="Narechania A."/>
            <person name="Kim E."/>
        </authorList>
    </citation>
    <scope>NUCLEOTIDE SEQUENCE [LARGE SCALE GENOMIC DNA]</scope>
    <source>
        <strain evidence="2 3">PLY_AMNH</strain>
    </source>
</reference>
<dbReference type="InterPro" id="IPR023210">
    <property type="entry name" value="NADP_OxRdtase_dom"/>
</dbReference>
<dbReference type="Pfam" id="PF00248">
    <property type="entry name" value="Aldo_ket_red"/>
    <property type="match status" value="1"/>
</dbReference>
<dbReference type="InterPro" id="IPR036812">
    <property type="entry name" value="NAD(P)_OxRdtase_dom_sf"/>
</dbReference>
<dbReference type="EMBL" id="LGRX02016459">
    <property type="protein sequence ID" value="KAK3262095.1"/>
    <property type="molecule type" value="Genomic_DNA"/>
</dbReference>
<sequence length="109" mass="11493">VHNAGIFASGLLAGGTTYKYRKAPPEILAKIDNWGKLCAKYAVPLPAVALAFAAMPSVVGKVALGMKSPQEVKQNVKWLAVSSRVPPALWTEAKSMGLLADNVPVPPLK</sequence>
<dbReference type="Gene3D" id="3.20.20.100">
    <property type="entry name" value="NADP-dependent oxidoreductase domain"/>
    <property type="match status" value="1"/>
</dbReference>
<dbReference type="InterPro" id="IPR020471">
    <property type="entry name" value="AKR"/>
</dbReference>
<protein>
    <recommendedName>
        <fullName evidence="1">NADP-dependent oxidoreductase domain-containing protein</fullName>
    </recommendedName>
</protein>
<accession>A0AAE0FMA1</accession>
<keyword evidence="3" id="KW-1185">Reference proteome</keyword>
<dbReference type="PANTHER" id="PTHR42686">
    <property type="entry name" value="GH17980P-RELATED"/>
    <property type="match status" value="1"/>
</dbReference>
<dbReference type="PANTHER" id="PTHR42686:SF1">
    <property type="entry name" value="GH17980P-RELATED"/>
    <property type="match status" value="1"/>
</dbReference>
<name>A0AAE0FMA1_9CHLO</name>
<comment type="caution">
    <text evidence="2">The sequence shown here is derived from an EMBL/GenBank/DDBJ whole genome shotgun (WGS) entry which is preliminary data.</text>
</comment>